<evidence type="ECO:0000313" key="3">
    <source>
        <dbReference type="Proteomes" id="UP001303324"/>
    </source>
</evidence>
<dbReference type="EC" id="2.3.1.-" evidence="2"/>
<dbReference type="Proteomes" id="UP001303324">
    <property type="component" value="Chromosome"/>
</dbReference>
<organism evidence="2 3">
    <name type="scientific">Mesobacillus jeotgali</name>
    <dbReference type="NCBI Taxonomy" id="129985"/>
    <lineage>
        <taxon>Bacteria</taxon>
        <taxon>Bacillati</taxon>
        <taxon>Bacillota</taxon>
        <taxon>Bacilli</taxon>
        <taxon>Bacillales</taxon>
        <taxon>Bacillaceae</taxon>
        <taxon>Mesobacillus</taxon>
    </lineage>
</organism>
<feature type="domain" description="N-acetyltransferase" evidence="1">
    <location>
        <begin position="140"/>
        <end position="282"/>
    </location>
</feature>
<dbReference type="InterPro" id="IPR016181">
    <property type="entry name" value="Acyl_CoA_acyltransferase"/>
</dbReference>
<dbReference type="Pfam" id="PF00583">
    <property type="entry name" value="Acetyltransf_1"/>
    <property type="match status" value="1"/>
</dbReference>
<evidence type="ECO:0000313" key="2">
    <source>
        <dbReference type="EMBL" id="WNF23476.1"/>
    </source>
</evidence>
<dbReference type="EMBL" id="CP134494">
    <property type="protein sequence ID" value="WNF23476.1"/>
    <property type="molecule type" value="Genomic_DNA"/>
</dbReference>
<protein>
    <submittedName>
        <fullName evidence="2">GNAT family N-acetyltransferase</fullName>
        <ecNumber evidence="2">2.3.1.-</ecNumber>
    </submittedName>
</protein>
<accession>A0ABY9VR71</accession>
<dbReference type="InterPro" id="IPR000182">
    <property type="entry name" value="GNAT_dom"/>
</dbReference>
<dbReference type="PROSITE" id="PS51186">
    <property type="entry name" value="GNAT"/>
    <property type="match status" value="1"/>
</dbReference>
<keyword evidence="2" id="KW-0012">Acyltransferase</keyword>
<sequence length="282" mass="32111">MIKLIKYENLLQFKKDVSSFLEQDEVVNNLSLGVLNSAEKTPLLMAVVQRDEEIVWVMIQTQHDKIICSKAALLSPDELRLIAEQMHHEFKSIPGLVGDRKLIVELSGYLSKLRNVTATVEMNQGLYKLEKVKKSILSKGKLRALTEQEQGLAKEWVYRFCEDVNLPISMDEADSKADDLIRKGRLMGWEVDGEIVSMANGSRPTERNININFVYTPIKHRKKGFASDCVAAISQMMLDQGYQTTSLYTDLSNPTTNKIYQEIGYEWVTDSVVMRLEEKPCS</sequence>
<evidence type="ECO:0000259" key="1">
    <source>
        <dbReference type="PROSITE" id="PS51186"/>
    </source>
</evidence>
<gene>
    <name evidence="2" type="ORF">RH061_02895</name>
</gene>
<keyword evidence="2" id="KW-0808">Transferase</keyword>
<keyword evidence="3" id="KW-1185">Reference proteome</keyword>
<reference evidence="2 3" key="1">
    <citation type="submission" date="2023-09" db="EMBL/GenBank/DDBJ databases">
        <title>Microbial mechanism of fulvic acid promoting antimony reduction mineralization in rice fields.</title>
        <authorList>
            <person name="Chen G."/>
            <person name="Lan J."/>
        </authorList>
    </citation>
    <scope>NUCLEOTIDE SEQUENCE [LARGE SCALE GENOMIC DNA]</scope>
    <source>
        <strain evidence="2 3">PS1</strain>
    </source>
</reference>
<dbReference type="GO" id="GO:0016746">
    <property type="term" value="F:acyltransferase activity"/>
    <property type="evidence" value="ECO:0007669"/>
    <property type="project" value="UniProtKB-KW"/>
</dbReference>
<dbReference type="Gene3D" id="3.40.630.30">
    <property type="match status" value="1"/>
</dbReference>
<proteinExistence type="predicted"/>
<name>A0ABY9VR71_9BACI</name>
<dbReference type="RefSeq" id="WP_311073808.1">
    <property type="nucleotide sequence ID" value="NZ_CP134494.1"/>
</dbReference>
<dbReference type="SUPFAM" id="SSF55729">
    <property type="entry name" value="Acyl-CoA N-acyltransferases (Nat)"/>
    <property type="match status" value="1"/>
</dbReference>